<dbReference type="RefSeq" id="XP_001243200.2">
    <property type="nucleotide sequence ID" value="XM_001243199.2"/>
</dbReference>
<proteinExistence type="predicted"/>
<keyword evidence="1" id="KW-0732">Signal</keyword>
<dbReference type="AlphaFoldDB" id="J3K9M1"/>
<dbReference type="Pfam" id="PF18647">
    <property type="entry name" value="Fungal_lectin_2"/>
    <property type="match status" value="1"/>
</dbReference>
<organism evidence="2 3">
    <name type="scientific">Coccidioides immitis (strain RS)</name>
    <name type="common">Valley fever fungus</name>
    <dbReference type="NCBI Taxonomy" id="246410"/>
    <lineage>
        <taxon>Eukaryota</taxon>
        <taxon>Fungi</taxon>
        <taxon>Dikarya</taxon>
        <taxon>Ascomycota</taxon>
        <taxon>Pezizomycotina</taxon>
        <taxon>Eurotiomycetes</taxon>
        <taxon>Eurotiomycetidae</taxon>
        <taxon>Onygenales</taxon>
        <taxon>Onygenaceae</taxon>
        <taxon>Coccidioides</taxon>
    </lineage>
</organism>
<reference evidence="3" key="1">
    <citation type="journal article" date="2009" name="Genome Res.">
        <title>Comparative genomic analyses of the human fungal pathogens Coccidioides and their relatives.</title>
        <authorList>
            <person name="Sharpton T.J."/>
            <person name="Stajich J.E."/>
            <person name="Rounsley S.D."/>
            <person name="Gardner M.J."/>
            <person name="Wortman J.R."/>
            <person name="Jordar V.S."/>
            <person name="Maiti R."/>
            <person name="Kodira C.D."/>
            <person name="Neafsey D.E."/>
            <person name="Zeng Q."/>
            <person name="Hung C.-Y."/>
            <person name="McMahan C."/>
            <person name="Muszewska A."/>
            <person name="Grynberg M."/>
            <person name="Mandel M.A."/>
            <person name="Kellner E.M."/>
            <person name="Barker B.M."/>
            <person name="Galgiani J.N."/>
            <person name="Orbach M.J."/>
            <person name="Kirkland T.N."/>
            <person name="Cole G.T."/>
            <person name="Henn M.R."/>
            <person name="Birren B.W."/>
            <person name="Taylor J.W."/>
        </authorList>
    </citation>
    <scope>NUCLEOTIDE SEQUENCE [LARGE SCALE GENOMIC DNA]</scope>
    <source>
        <strain evidence="3">RS</strain>
    </source>
</reference>
<feature type="signal peptide" evidence="1">
    <location>
        <begin position="1"/>
        <end position="21"/>
    </location>
</feature>
<keyword evidence="3" id="KW-1185">Reference proteome</keyword>
<protein>
    <recommendedName>
        <fullName evidence="4">Secreted protein</fullName>
    </recommendedName>
</protein>
<feature type="chain" id="PRO_5003771310" description="Secreted protein" evidence="1">
    <location>
        <begin position="22"/>
        <end position="407"/>
    </location>
</feature>
<dbReference type="VEuPathDB" id="FungiDB:CIMG_13105"/>
<evidence type="ECO:0000313" key="3">
    <source>
        <dbReference type="Proteomes" id="UP000001261"/>
    </source>
</evidence>
<dbReference type="GeneID" id="24164732"/>
<dbReference type="EMBL" id="GG704912">
    <property type="protein sequence ID" value="EAS31617.3"/>
    <property type="molecule type" value="Genomic_DNA"/>
</dbReference>
<evidence type="ECO:0000313" key="2">
    <source>
        <dbReference type="EMBL" id="EAS31617.3"/>
    </source>
</evidence>
<sequence>MRYSRLLLLSFCVSPLGSLSALLPTRDSKAYFGKVIPLLANPLRTFERLRTKNCLNSWVCLTSSGAAMRAKRQDDESGITPVCTFPIMEPEKPEKRDEIGSTKKTPRKEEKKCFGLGSQKYVTRYIIKDIIEDEFCTEAFGQGEPDKKSCTIKGVLDKGSGSVARTYLKGTPEEVDLAMDWKPGLGPEMNVTDCRHKFIGQIIDGCDGNDKNNPLNWKGGGWFKSGGIKYRVTPKIVRQPARKKPWAGCSFYRGSNWYHGGVKIWGGGFSSGDWGKRVKDTIEQCHRLEILKKGGKKRAKIPGKGVGKGIGKGIGKGAAGDGDEDGEGDEGRYKAGYRILDESWKLKYYLDGGELEWVSVFRGAVGIKCIEDSINQSRIGVAGLKCYRTKQGGDDFFKTTKDESRSK</sequence>
<evidence type="ECO:0008006" key="4">
    <source>
        <dbReference type="Google" id="ProtNLM"/>
    </source>
</evidence>
<name>J3K9M1_COCIM</name>
<dbReference type="InParanoid" id="J3K9M1"/>
<dbReference type="Proteomes" id="UP000001261">
    <property type="component" value="Unassembled WGS sequence"/>
</dbReference>
<dbReference type="KEGG" id="cim:CIMG_13105"/>
<gene>
    <name evidence="2" type="ORF">CIMG_13105</name>
</gene>
<reference evidence="3" key="2">
    <citation type="journal article" date="2010" name="Genome Res.">
        <title>Population genomic sequencing of Coccidioides fungi reveals recent hybridization and transposon control.</title>
        <authorList>
            <person name="Neafsey D.E."/>
            <person name="Barker B.M."/>
            <person name="Sharpton T.J."/>
            <person name="Stajich J.E."/>
            <person name="Park D.J."/>
            <person name="Whiston E."/>
            <person name="Hung C.-Y."/>
            <person name="McMahan C."/>
            <person name="White J."/>
            <person name="Sykes S."/>
            <person name="Heiman D."/>
            <person name="Young S."/>
            <person name="Zeng Q."/>
            <person name="Abouelleil A."/>
            <person name="Aftuck L."/>
            <person name="Bessette D."/>
            <person name="Brown A."/>
            <person name="FitzGerald M."/>
            <person name="Lui A."/>
            <person name="Macdonald J.P."/>
            <person name="Priest M."/>
            <person name="Orbach M.J."/>
            <person name="Galgiani J.N."/>
            <person name="Kirkland T.N."/>
            <person name="Cole G.T."/>
            <person name="Birren B.W."/>
            <person name="Henn M.R."/>
            <person name="Taylor J.W."/>
            <person name="Rounsley S.D."/>
        </authorList>
    </citation>
    <scope>GENOME REANNOTATION</scope>
    <source>
        <strain evidence="3">RS</strain>
    </source>
</reference>
<dbReference type="OMA" id="IEDEFCT"/>
<accession>J3K9M1</accession>
<dbReference type="OrthoDB" id="1896086at2759"/>
<evidence type="ECO:0000256" key="1">
    <source>
        <dbReference type="SAM" id="SignalP"/>
    </source>
</evidence>